<evidence type="ECO:0000313" key="2">
    <source>
        <dbReference type="Proteomes" id="UP001162480"/>
    </source>
</evidence>
<accession>A0AA36APV3</accession>
<dbReference type="EMBL" id="OX597816">
    <property type="protein sequence ID" value="CAI9720145.1"/>
    <property type="molecule type" value="Genomic_DNA"/>
</dbReference>
<keyword evidence="2" id="KW-1185">Reference proteome</keyword>
<sequence length="83" mass="8916">MNSEQRMNLKFLVRLEKTSSQRMCGDNTMSRTSAFERHKKLKEVCEEVQDDSRGGGGGDGNGGDCGGVGVCAGYVCVRIVAVV</sequence>
<protein>
    <submittedName>
        <fullName evidence="1">Uncharacterized protein</fullName>
    </submittedName>
</protein>
<dbReference type="Proteomes" id="UP001162480">
    <property type="component" value="Chromosome 3"/>
</dbReference>
<name>A0AA36APV3_OCTVU</name>
<gene>
    <name evidence="1" type="ORF">OCTVUL_1B011959</name>
</gene>
<reference evidence="1" key="1">
    <citation type="submission" date="2023-08" db="EMBL/GenBank/DDBJ databases">
        <authorList>
            <person name="Alioto T."/>
            <person name="Alioto T."/>
            <person name="Gomez Garrido J."/>
        </authorList>
    </citation>
    <scope>NUCLEOTIDE SEQUENCE</scope>
</reference>
<evidence type="ECO:0000313" key="1">
    <source>
        <dbReference type="EMBL" id="CAI9720145.1"/>
    </source>
</evidence>
<proteinExistence type="predicted"/>
<dbReference type="AlphaFoldDB" id="A0AA36APV3"/>
<organism evidence="1 2">
    <name type="scientific">Octopus vulgaris</name>
    <name type="common">Common octopus</name>
    <dbReference type="NCBI Taxonomy" id="6645"/>
    <lineage>
        <taxon>Eukaryota</taxon>
        <taxon>Metazoa</taxon>
        <taxon>Spiralia</taxon>
        <taxon>Lophotrochozoa</taxon>
        <taxon>Mollusca</taxon>
        <taxon>Cephalopoda</taxon>
        <taxon>Coleoidea</taxon>
        <taxon>Octopodiformes</taxon>
        <taxon>Octopoda</taxon>
        <taxon>Incirrata</taxon>
        <taxon>Octopodidae</taxon>
        <taxon>Octopus</taxon>
    </lineage>
</organism>